<dbReference type="Gene3D" id="3.40.50.1820">
    <property type="entry name" value="alpha/beta hydrolase"/>
    <property type="match status" value="1"/>
</dbReference>
<dbReference type="EMBL" id="CAJZAI010000002">
    <property type="protein sequence ID" value="CAG9167380.1"/>
    <property type="molecule type" value="Genomic_DNA"/>
</dbReference>
<name>A0ABM8WJM9_9BURK</name>
<protein>
    <recommendedName>
        <fullName evidence="3">Phospholipase/carboxylesterase/thioesterase domain-containing protein</fullName>
    </recommendedName>
</protein>
<dbReference type="Proteomes" id="UP000727654">
    <property type="component" value="Unassembled WGS sequence"/>
</dbReference>
<dbReference type="SUPFAM" id="SSF53474">
    <property type="entry name" value="alpha/beta-Hydrolases"/>
    <property type="match status" value="1"/>
</dbReference>
<comment type="similarity">
    <text evidence="1">Belongs to the AB hydrolase superfamily. AB hydrolase 2 family.</text>
</comment>
<organism evidence="4 5">
    <name type="scientific">Cupriavidus laharis</name>
    <dbReference type="NCBI Taxonomy" id="151654"/>
    <lineage>
        <taxon>Bacteria</taxon>
        <taxon>Pseudomonadati</taxon>
        <taxon>Pseudomonadota</taxon>
        <taxon>Betaproteobacteria</taxon>
        <taxon>Burkholderiales</taxon>
        <taxon>Burkholderiaceae</taxon>
        <taxon>Cupriavidus</taxon>
    </lineage>
</organism>
<dbReference type="PANTHER" id="PTHR10655:SF17">
    <property type="entry name" value="LYSOPHOSPHOLIPASE-LIKE PROTEIN 1"/>
    <property type="match status" value="1"/>
</dbReference>
<feature type="domain" description="Phospholipase/carboxylesterase/thioesterase" evidence="3">
    <location>
        <begin position="20"/>
        <end position="211"/>
    </location>
</feature>
<evidence type="ECO:0000313" key="4">
    <source>
        <dbReference type="EMBL" id="CAG9167380.1"/>
    </source>
</evidence>
<dbReference type="RefSeq" id="WP_224078489.1">
    <property type="nucleotide sequence ID" value="NZ_CAJZAI010000002.1"/>
</dbReference>
<reference evidence="4 5" key="1">
    <citation type="submission" date="2021-08" db="EMBL/GenBank/DDBJ databases">
        <authorList>
            <person name="Peeters C."/>
        </authorList>
    </citation>
    <scope>NUCLEOTIDE SEQUENCE [LARGE SCALE GENOMIC DNA]</scope>
    <source>
        <strain evidence="4 5">LMG 23992</strain>
    </source>
</reference>
<dbReference type="InterPro" id="IPR050565">
    <property type="entry name" value="LYPA1-2/EST-like"/>
</dbReference>
<dbReference type="InterPro" id="IPR029058">
    <property type="entry name" value="AB_hydrolase_fold"/>
</dbReference>
<keyword evidence="5" id="KW-1185">Reference proteome</keyword>
<evidence type="ECO:0000259" key="3">
    <source>
        <dbReference type="Pfam" id="PF02230"/>
    </source>
</evidence>
<dbReference type="Pfam" id="PF02230">
    <property type="entry name" value="Abhydrolase_2"/>
    <property type="match status" value="1"/>
</dbReference>
<accession>A0ABM8WJM9</accession>
<evidence type="ECO:0000256" key="1">
    <source>
        <dbReference type="ARBA" id="ARBA00006499"/>
    </source>
</evidence>
<evidence type="ECO:0000256" key="2">
    <source>
        <dbReference type="ARBA" id="ARBA00022801"/>
    </source>
</evidence>
<comment type="caution">
    <text evidence="4">The sequence shown here is derived from an EMBL/GenBank/DDBJ whole genome shotgun (WGS) entry which is preliminary data.</text>
</comment>
<gene>
    <name evidence="4" type="ORF">LMG23992_00795</name>
</gene>
<proteinExistence type="inferred from homology"/>
<dbReference type="PANTHER" id="PTHR10655">
    <property type="entry name" value="LYSOPHOSPHOLIPASE-RELATED"/>
    <property type="match status" value="1"/>
</dbReference>
<sequence>MSERNPHLRMPVTVFGAPPRDAAMAAILVHGRGQSPALMKEMIVDRSGRPDIAWFAPAAADNTWYPERFIEPVSRNEPRLSQALERLEALSRELLALGFPYESQVLVGFSQGACLCSEFVWRQDRRYGALVAFTGGLIGPPGMPRQTIPRHLRDMPVLLSTCAADPHVPLDSVQESARLFRTAGADVRLVVEPGCEHAIRDTEVAFANVALAHCAPQAD</sequence>
<evidence type="ECO:0000313" key="5">
    <source>
        <dbReference type="Proteomes" id="UP000727654"/>
    </source>
</evidence>
<keyword evidence="2" id="KW-0378">Hydrolase</keyword>
<dbReference type="InterPro" id="IPR003140">
    <property type="entry name" value="PLipase/COase/thioEstase"/>
</dbReference>